<organism evidence="2 3">
    <name type="scientific">Marasmius crinis-equi</name>
    <dbReference type="NCBI Taxonomy" id="585013"/>
    <lineage>
        <taxon>Eukaryota</taxon>
        <taxon>Fungi</taxon>
        <taxon>Dikarya</taxon>
        <taxon>Basidiomycota</taxon>
        <taxon>Agaricomycotina</taxon>
        <taxon>Agaricomycetes</taxon>
        <taxon>Agaricomycetidae</taxon>
        <taxon>Agaricales</taxon>
        <taxon>Marasmiineae</taxon>
        <taxon>Marasmiaceae</taxon>
        <taxon>Marasmius</taxon>
    </lineage>
</organism>
<feature type="compositionally biased region" description="Acidic residues" evidence="1">
    <location>
        <begin position="125"/>
        <end position="157"/>
    </location>
</feature>
<name>A0ABR3EKK7_9AGAR</name>
<gene>
    <name evidence="2" type="ORF">V5O48_018682</name>
</gene>
<evidence type="ECO:0000256" key="1">
    <source>
        <dbReference type="SAM" id="MobiDB-lite"/>
    </source>
</evidence>
<proteinExistence type="predicted"/>
<evidence type="ECO:0000313" key="2">
    <source>
        <dbReference type="EMBL" id="KAL0563385.1"/>
    </source>
</evidence>
<feature type="region of interest" description="Disordered" evidence="1">
    <location>
        <begin position="88"/>
        <end position="157"/>
    </location>
</feature>
<comment type="caution">
    <text evidence="2">The sequence shown here is derived from an EMBL/GenBank/DDBJ whole genome shotgun (WGS) entry which is preliminary data.</text>
</comment>
<feature type="compositionally biased region" description="Acidic residues" evidence="1">
    <location>
        <begin position="89"/>
        <end position="116"/>
    </location>
</feature>
<evidence type="ECO:0008006" key="4">
    <source>
        <dbReference type="Google" id="ProtNLM"/>
    </source>
</evidence>
<reference evidence="2 3" key="1">
    <citation type="submission" date="2024-02" db="EMBL/GenBank/DDBJ databases">
        <title>A draft genome for the cacao thread blight pathogen Marasmius crinis-equi.</title>
        <authorList>
            <person name="Cohen S.P."/>
            <person name="Baruah I.K."/>
            <person name="Amoako-Attah I."/>
            <person name="Bukari Y."/>
            <person name="Meinhardt L.W."/>
            <person name="Bailey B.A."/>
        </authorList>
    </citation>
    <scope>NUCLEOTIDE SEQUENCE [LARGE SCALE GENOMIC DNA]</scope>
    <source>
        <strain evidence="2 3">GH-76</strain>
    </source>
</reference>
<keyword evidence="3" id="KW-1185">Reference proteome</keyword>
<protein>
    <recommendedName>
        <fullName evidence="4">DNA primase</fullName>
    </recommendedName>
</protein>
<evidence type="ECO:0000313" key="3">
    <source>
        <dbReference type="Proteomes" id="UP001465976"/>
    </source>
</evidence>
<sequence length="157" mass="17992">MVPAYHYGKTDKYLPADSVARIYEEFDGVGFRKQELDWNYLYVNIHADRDTVMRHRGGGIGHRSTHEYTEGVEIAATWLDNNLPRYSEDGYELLDEEDEGGNGGDFDPEEEPEGEEVQAAGGQGAEEDEDDDEEEDGYDERDNDDDEDDDDDLYYDE</sequence>
<accession>A0ABR3EKK7</accession>
<dbReference type="Proteomes" id="UP001465976">
    <property type="component" value="Unassembled WGS sequence"/>
</dbReference>
<dbReference type="EMBL" id="JBAHYK010003582">
    <property type="protein sequence ID" value="KAL0563385.1"/>
    <property type="molecule type" value="Genomic_DNA"/>
</dbReference>